<name>A0A0L8FI48_OCTBM</name>
<evidence type="ECO:0000313" key="3">
    <source>
        <dbReference type="EMBL" id="KOF63350.1"/>
    </source>
</evidence>
<dbReference type="GO" id="GO:0003729">
    <property type="term" value="F:mRNA binding"/>
    <property type="evidence" value="ECO:0007669"/>
    <property type="project" value="TreeGrafter"/>
</dbReference>
<feature type="compositionally biased region" description="Polar residues" evidence="1">
    <location>
        <begin position="131"/>
        <end position="151"/>
    </location>
</feature>
<dbReference type="PANTHER" id="PTHR12876:SF35">
    <property type="entry name" value="LD08718P-RELATED"/>
    <property type="match status" value="1"/>
</dbReference>
<accession>A0A0L8FI48</accession>
<dbReference type="InterPro" id="IPR051101">
    <property type="entry name" value="ZC3H12/N4BP1_RNase_Reg"/>
</dbReference>
<dbReference type="PANTHER" id="PTHR12876">
    <property type="entry name" value="N4BP1-RELATED"/>
    <property type="match status" value="1"/>
</dbReference>
<dbReference type="GO" id="GO:0004521">
    <property type="term" value="F:RNA endonuclease activity"/>
    <property type="evidence" value="ECO:0007669"/>
    <property type="project" value="TreeGrafter"/>
</dbReference>
<dbReference type="InterPro" id="IPR040546">
    <property type="entry name" value="Rege-1_UBA-like"/>
</dbReference>
<gene>
    <name evidence="3" type="ORF">OCBIM_22019371mg</name>
</gene>
<reference evidence="3" key="1">
    <citation type="submission" date="2015-07" db="EMBL/GenBank/DDBJ databases">
        <title>MeaNS - Measles Nucleotide Surveillance Program.</title>
        <authorList>
            <person name="Tran T."/>
            <person name="Druce J."/>
        </authorList>
    </citation>
    <scope>NUCLEOTIDE SEQUENCE</scope>
    <source>
        <strain evidence="3">UCB-OBI-ISO-001</strain>
        <tissue evidence="3">Gonad</tissue>
    </source>
</reference>
<feature type="domain" description="Rege-1 UBA-like" evidence="2">
    <location>
        <begin position="73"/>
        <end position="112"/>
    </location>
</feature>
<dbReference type="GO" id="GO:0036464">
    <property type="term" value="C:cytoplasmic ribonucleoprotein granule"/>
    <property type="evidence" value="ECO:0007669"/>
    <property type="project" value="TreeGrafter"/>
</dbReference>
<sequence length="184" mass="20376">MVSAPGTLKTESLGNALYLDYVNKTQSKSGVNFMTDISSSCVNKCLTGESDEDGDSDDNINGMLENYNTPDFKQKMDYVIRLGYTVDQFKTVWKKLGPKKENDVLLAELLKLTDGLSMKSVKDHYSEMEHNSSPSTESAASVTEKSSLSKDTINKNPDDSDNLRMIVIDGSNVAMLYVFSHFSL</sequence>
<dbReference type="GO" id="GO:0005634">
    <property type="term" value="C:nucleus"/>
    <property type="evidence" value="ECO:0007669"/>
    <property type="project" value="TreeGrafter"/>
</dbReference>
<organism evidence="3">
    <name type="scientific">Octopus bimaculoides</name>
    <name type="common">California two-spotted octopus</name>
    <dbReference type="NCBI Taxonomy" id="37653"/>
    <lineage>
        <taxon>Eukaryota</taxon>
        <taxon>Metazoa</taxon>
        <taxon>Spiralia</taxon>
        <taxon>Lophotrochozoa</taxon>
        <taxon>Mollusca</taxon>
        <taxon>Cephalopoda</taxon>
        <taxon>Coleoidea</taxon>
        <taxon>Octopodiformes</taxon>
        <taxon>Octopoda</taxon>
        <taxon>Incirrata</taxon>
        <taxon>Octopodidae</taxon>
        <taxon>Octopus</taxon>
    </lineage>
</organism>
<evidence type="ECO:0000259" key="2">
    <source>
        <dbReference type="Pfam" id="PF18039"/>
    </source>
</evidence>
<dbReference type="STRING" id="37653.A0A0L8FI48"/>
<dbReference type="EMBL" id="KQ431102">
    <property type="protein sequence ID" value="KOF63350.1"/>
    <property type="molecule type" value="Genomic_DNA"/>
</dbReference>
<dbReference type="AlphaFoldDB" id="A0A0L8FI48"/>
<dbReference type="Pfam" id="PF18039">
    <property type="entry name" value="UBA_6"/>
    <property type="match status" value="1"/>
</dbReference>
<protein>
    <recommendedName>
        <fullName evidence="2">Rege-1 UBA-like domain-containing protein</fullName>
    </recommendedName>
</protein>
<feature type="region of interest" description="Disordered" evidence="1">
    <location>
        <begin position="123"/>
        <end position="156"/>
    </location>
</feature>
<proteinExistence type="predicted"/>
<evidence type="ECO:0000256" key="1">
    <source>
        <dbReference type="SAM" id="MobiDB-lite"/>
    </source>
</evidence>